<feature type="region of interest" description="Disordered" evidence="1">
    <location>
        <begin position="448"/>
        <end position="487"/>
    </location>
</feature>
<dbReference type="InterPro" id="IPR038891">
    <property type="entry name" value="FSIP2"/>
</dbReference>
<dbReference type="PANTHER" id="PTHR47315:SF3">
    <property type="entry name" value="FIBROUS SHEATH-INTERACTING PROTEIN 2-LIKE"/>
    <property type="match status" value="1"/>
</dbReference>
<feature type="compositionally biased region" description="Basic and acidic residues" evidence="1">
    <location>
        <begin position="681"/>
        <end position="697"/>
    </location>
</feature>
<keyword evidence="3" id="KW-1185">Reference proteome</keyword>
<evidence type="ECO:0000256" key="1">
    <source>
        <dbReference type="SAM" id="MobiDB-lite"/>
    </source>
</evidence>
<proteinExistence type="predicted"/>
<feature type="compositionally biased region" description="Low complexity" evidence="1">
    <location>
        <begin position="12"/>
        <end position="22"/>
    </location>
</feature>
<feature type="region of interest" description="Disordered" evidence="1">
    <location>
        <begin position="1"/>
        <end position="22"/>
    </location>
</feature>
<feature type="compositionally biased region" description="Polar residues" evidence="1">
    <location>
        <begin position="459"/>
        <end position="468"/>
    </location>
</feature>
<evidence type="ECO:0000313" key="3">
    <source>
        <dbReference type="Proteomes" id="UP001274896"/>
    </source>
</evidence>
<dbReference type="EMBL" id="JAUCMX010000200">
    <property type="protein sequence ID" value="KAK3506045.1"/>
    <property type="molecule type" value="Genomic_DNA"/>
</dbReference>
<feature type="compositionally biased region" description="Polar residues" evidence="1">
    <location>
        <begin position="478"/>
        <end position="487"/>
    </location>
</feature>
<comment type="caution">
    <text evidence="2">The sequence shown here is derived from an EMBL/GenBank/DDBJ whole genome shotgun (WGS) entry which is preliminary data.</text>
</comment>
<dbReference type="Proteomes" id="UP001274896">
    <property type="component" value="Unassembled WGS sequence"/>
</dbReference>
<accession>A0AAE0PQ96</accession>
<feature type="compositionally biased region" description="Low complexity" evidence="1">
    <location>
        <begin position="285"/>
        <end position="307"/>
    </location>
</feature>
<evidence type="ECO:0000313" key="2">
    <source>
        <dbReference type="EMBL" id="KAK3506045.1"/>
    </source>
</evidence>
<feature type="compositionally biased region" description="Acidic residues" evidence="1">
    <location>
        <begin position="538"/>
        <end position="547"/>
    </location>
</feature>
<protein>
    <recommendedName>
        <fullName evidence="4">Fibrous sheath-interacting protein 2</fullName>
    </recommendedName>
</protein>
<feature type="compositionally biased region" description="Basic and acidic residues" evidence="1">
    <location>
        <begin position="623"/>
        <end position="635"/>
    </location>
</feature>
<reference evidence="2" key="1">
    <citation type="submission" date="2023-06" db="EMBL/GenBank/DDBJ databases">
        <title>Male Hemibagrus guttatus genome.</title>
        <authorList>
            <person name="Bian C."/>
        </authorList>
    </citation>
    <scope>NUCLEOTIDE SEQUENCE</scope>
    <source>
        <strain evidence="2">Male_cb2023</strain>
        <tissue evidence="2">Muscle</tissue>
    </source>
</reference>
<organism evidence="2 3">
    <name type="scientific">Hemibagrus guttatus</name>
    <dbReference type="NCBI Taxonomy" id="175788"/>
    <lineage>
        <taxon>Eukaryota</taxon>
        <taxon>Metazoa</taxon>
        <taxon>Chordata</taxon>
        <taxon>Craniata</taxon>
        <taxon>Vertebrata</taxon>
        <taxon>Euteleostomi</taxon>
        <taxon>Actinopterygii</taxon>
        <taxon>Neopterygii</taxon>
        <taxon>Teleostei</taxon>
        <taxon>Ostariophysi</taxon>
        <taxon>Siluriformes</taxon>
        <taxon>Bagridae</taxon>
        <taxon>Hemibagrus</taxon>
    </lineage>
</organism>
<name>A0AAE0PQ96_9TELE</name>
<sequence>MSQNKTMKNGSKKSSSATSCKTYSRGKLGERIFETTKGFSLADPNTKLMDMQYNNLHDPHLKHFFNWRGKKQRLKKLGLITNDNKVLCTLKEFREYMRYRETFNLSCEKHLLEEQKQLLKKFMMLKQKGEIPDISISDMNDWLIRKGMDTFRKMYRQNIKPDNPYHDEMLWKIRQRLQLEKMEKEVMRELRPECRFQQDRKTPLKKPVRTAWTSKVCSSSSFFPRPALQTIYEETEESSLELSCPEFSAGSTGLVGVINEVTSESPGKSADVLDEMSAIFDSRTQKSTSSSTKPSGSSSPLSAQSPKSSKDQIQTAVLEELNKFVTEISTATLMLDTEYSKNPSMDDTELKKDIEVVTLDDPTVQPSTSQVESSSVQPHISEDIMKLAVDRLMPLLSQIEATLPSGSSEALETGADTLESKNLKSAVLSEMMVKDMVKEWVHFKTQQNMSSREEVQPRRCQSPQSDNQLSREVRSDLSSDGTAESSYCPSEIDLASDLVRAALDRVSLVISEKKPLFCEQKSDEASIVSRSSSSSSLEESDGSDESTNDSSKPVRLRGGNLPCHLSLDRKTVLSKALHGIQQKIARGDFSDWVQPTVSPENVGMIMDLITDLVKVSTMEEDLSDAHSSESVKEMENTPADLGGGMTEVPPSPLSYIPPSPLSIEDETRLAWSSGVPSPDTLETHQCQEENEEGRAQDQQHPPIAHGQV</sequence>
<feature type="region of interest" description="Disordered" evidence="1">
    <location>
        <begin position="282"/>
        <end position="312"/>
    </location>
</feature>
<gene>
    <name evidence="2" type="ORF">QTP70_018120</name>
</gene>
<dbReference type="PANTHER" id="PTHR47315">
    <property type="entry name" value="FIBROUS SHEATH INTERACTING PROTEIN 2"/>
    <property type="match status" value="1"/>
</dbReference>
<feature type="compositionally biased region" description="Pro residues" evidence="1">
    <location>
        <begin position="649"/>
        <end position="660"/>
    </location>
</feature>
<feature type="region of interest" description="Disordered" evidence="1">
    <location>
        <begin position="528"/>
        <end position="559"/>
    </location>
</feature>
<feature type="region of interest" description="Disordered" evidence="1">
    <location>
        <begin position="620"/>
        <end position="708"/>
    </location>
</feature>
<dbReference type="AlphaFoldDB" id="A0AAE0PQ96"/>
<feature type="compositionally biased region" description="Low complexity" evidence="1">
    <location>
        <begin position="528"/>
        <end position="537"/>
    </location>
</feature>
<evidence type="ECO:0008006" key="4">
    <source>
        <dbReference type="Google" id="ProtNLM"/>
    </source>
</evidence>